<dbReference type="EMBL" id="CP106831">
    <property type="protein sequence ID" value="WIH96226.1"/>
    <property type="molecule type" value="Genomic_DNA"/>
</dbReference>
<dbReference type="Proteomes" id="UP001223501">
    <property type="component" value="Chromosome"/>
</dbReference>
<keyword evidence="1" id="KW-0732">Signal</keyword>
<evidence type="ECO:0000313" key="3">
    <source>
        <dbReference type="Proteomes" id="UP001223501"/>
    </source>
</evidence>
<protein>
    <submittedName>
        <fullName evidence="2">Uncharacterized protein</fullName>
    </submittedName>
</protein>
<evidence type="ECO:0000256" key="1">
    <source>
        <dbReference type="SAM" id="SignalP"/>
    </source>
</evidence>
<accession>A0ABY8V3J0</accession>
<evidence type="ECO:0000313" key="2">
    <source>
        <dbReference type="EMBL" id="WIH96226.1"/>
    </source>
</evidence>
<name>A0ABY8V3J0_9FLAO</name>
<gene>
    <name evidence="2" type="ORF">OBA43_07995</name>
</gene>
<keyword evidence="3" id="KW-1185">Reference proteome</keyword>
<feature type="signal peptide" evidence="1">
    <location>
        <begin position="1"/>
        <end position="19"/>
    </location>
</feature>
<sequence>MKFYITSILTFILSLSTLAQIGINTDSPERMLDLNGNLRVTETQDKKDDKSYSDIVIANSTGNVDKQNKSSITQSPTQQVEVVRNIYYSESGGDQEKTVVCGRFIFAFTADNQPVFKLSQSPSSSFNIQYGLRRLERRNPNRLIGGHSANSGDGDYYYSNLEKTFSPTNWNQFQKVFDYSIPFSDLANPTFTYSEQYMINNDFLKLHIIDPLTGDLYKVNFSRMPNKVCDIRPGQALNLKNVENSGLRILICERYYNQ</sequence>
<proteinExistence type="predicted"/>
<organism evidence="2 3">
    <name type="scientific">Empedobacter falsenii</name>
    <dbReference type="NCBI Taxonomy" id="343874"/>
    <lineage>
        <taxon>Bacteria</taxon>
        <taxon>Pseudomonadati</taxon>
        <taxon>Bacteroidota</taxon>
        <taxon>Flavobacteriia</taxon>
        <taxon>Flavobacteriales</taxon>
        <taxon>Weeksellaceae</taxon>
        <taxon>Empedobacter</taxon>
    </lineage>
</organism>
<feature type="chain" id="PRO_5045623303" evidence="1">
    <location>
        <begin position="20"/>
        <end position="258"/>
    </location>
</feature>
<reference evidence="2 3" key="1">
    <citation type="submission" date="2022-09" db="EMBL/GenBank/DDBJ databases">
        <title>Whole genome sequencing analysis of tet(X)-positive Empedobacter falsenii YWS9-3.</title>
        <authorList>
            <person name="Chen C."/>
            <person name="Lv Y.-L."/>
        </authorList>
    </citation>
    <scope>NUCLEOTIDE SEQUENCE [LARGE SCALE GENOMIC DNA]</scope>
    <source>
        <strain evidence="2 3">YWS9-3_T</strain>
    </source>
</reference>
<dbReference type="RefSeq" id="WP_284582867.1">
    <property type="nucleotide sequence ID" value="NZ_CP106831.1"/>
</dbReference>